<protein>
    <submittedName>
        <fullName evidence="3">Uncharacterized protein LOC111087012 isoform X1</fullName>
    </submittedName>
</protein>
<feature type="compositionally biased region" description="Polar residues" evidence="1">
    <location>
        <begin position="322"/>
        <end position="334"/>
    </location>
</feature>
<gene>
    <name evidence="3" type="primary">LOC111087012</name>
</gene>
<sequence length="346" mass="36521">MNTSSSQQAATQQSQGRTRNGAYGISGKDPFGRKTAVNSNELASPNGNFANFENSFSSVPAATTQDAGQFAAQNFTPFQSSSSEGYFSSPTKQTINHQISDKYAAFASVNNLFPQPSLPVTTSGSVWSVAGTVFGTSPATGSVYGTAASNPFSSDTAPTWSQPASGRCESQKFFPAANPFQGALPPPGFSAFAQTAAFDVQVPTQSINHFDQCEILASGSPNKVDFGVFTESITPNTTFQVIPGSSGMVKPSIDMSKKQFGIKNEGFNMGGTATGWPVTGINPNGDQSSGVTWNFRSGQQAQRSIFPDNKFENWPKEQFIQSSGNPFSVSSGPTQPVKLNPGNPFL</sequence>
<dbReference type="RefSeq" id="XP_022247791.1">
    <property type="nucleotide sequence ID" value="XM_022392083.1"/>
</dbReference>
<reference evidence="3" key="1">
    <citation type="submission" date="2025-08" db="UniProtKB">
        <authorList>
            <consortium name="RefSeq"/>
        </authorList>
    </citation>
    <scope>IDENTIFICATION</scope>
    <source>
        <tissue evidence="3">Muscle</tissue>
    </source>
</reference>
<evidence type="ECO:0000313" key="3">
    <source>
        <dbReference type="RefSeq" id="XP_022247791.1"/>
    </source>
</evidence>
<feature type="region of interest" description="Disordered" evidence="1">
    <location>
        <begin position="322"/>
        <end position="346"/>
    </location>
</feature>
<feature type="compositionally biased region" description="Low complexity" evidence="1">
    <location>
        <begin position="1"/>
        <end position="15"/>
    </location>
</feature>
<accession>A0ABM1SVY5</accession>
<evidence type="ECO:0000256" key="1">
    <source>
        <dbReference type="SAM" id="MobiDB-lite"/>
    </source>
</evidence>
<proteinExistence type="predicted"/>
<name>A0ABM1SVY5_LIMPO</name>
<dbReference type="GeneID" id="111087012"/>
<evidence type="ECO:0000313" key="2">
    <source>
        <dbReference type="Proteomes" id="UP000694941"/>
    </source>
</evidence>
<feature type="region of interest" description="Disordered" evidence="1">
    <location>
        <begin position="1"/>
        <end position="43"/>
    </location>
</feature>
<keyword evidence="2" id="KW-1185">Reference proteome</keyword>
<dbReference type="Proteomes" id="UP000694941">
    <property type="component" value="Unplaced"/>
</dbReference>
<organism evidence="2 3">
    <name type="scientific">Limulus polyphemus</name>
    <name type="common">Atlantic horseshoe crab</name>
    <dbReference type="NCBI Taxonomy" id="6850"/>
    <lineage>
        <taxon>Eukaryota</taxon>
        <taxon>Metazoa</taxon>
        <taxon>Ecdysozoa</taxon>
        <taxon>Arthropoda</taxon>
        <taxon>Chelicerata</taxon>
        <taxon>Merostomata</taxon>
        <taxon>Xiphosura</taxon>
        <taxon>Limulidae</taxon>
        <taxon>Limulus</taxon>
    </lineage>
</organism>